<dbReference type="InterPro" id="IPR036249">
    <property type="entry name" value="Thioredoxin-like_sf"/>
</dbReference>
<dbReference type="Proteomes" id="UP000194003">
    <property type="component" value="Unassembled WGS sequence"/>
</dbReference>
<dbReference type="EMBL" id="LVJN01000019">
    <property type="protein sequence ID" value="OSM04349.1"/>
    <property type="molecule type" value="Genomic_DNA"/>
</dbReference>
<gene>
    <name evidence="1" type="ORF">MAIT1_04243</name>
</gene>
<protein>
    <recommendedName>
        <fullName evidence="3">Alkyl hydroperoxide reductase subunit C/ Thiol specific antioxidant domain-containing protein</fullName>
    </recommendedName>
</protein>
<dbReference type="SUPFAM" id="SSF52833">
    <property type="entry name" value="Thioredoxin-like"/>
    <property type="match status" value="1"/>
</dbReference>
<accession>A0A1Y2K521</accession>
<organism evidence="1 2">
    <name type="scientific">Magnetofaba australis IT-1</name>
    <dbReference type="NCBI Taxonomy" id="1434232"/>
    <lineage>
        <taxon>Bacteria</taxon>
        <taxon>Pseudomonadati</taxon>
        <taxon>Pseudomonadota</taxon>
        <taxon>Magnetococcia</taxon>
        <taxon>Magnetococcales</taxon>
        <taxon>Magnetococcaceae</taxon>
        <taxon>Magnetofaba</taxon>
    </lineage>
</organism>
<evidence type="ECO:0000313" key="1">
    <source>
        <dbReference type="EMBL" id="OSM04349.1"/>
    </source>
</evidence>
<proteinExistence type="predicted"/>
<sequence>MAINMGEAAPIARISAQSLVDQFHLRFPIGWDPDGATLKRWKPFVAPTLYVIDEEGAVVHMLLGESESDAALAKQLEPWLPTE</sequence>
<keyword evidence="2" id="KW-1185">Reference proteome</keyword>
<name>A0A1Y2K521_9PROT</name>
<evidence type="ECO:0000313" key="2">
    <source>
        <dbReference type="Proteomes" id="UP000194003"/>
    </source>
</evidence>
<dbReference type="Gene3D" id="3.40.30.10">
    <property type="entry name" value="Glutaredoxin"/>
    <property type="match status" value="1"/>
</dbReference>
<comment type="caution">
    <text evidence="1">The sequence shown here is derived from an EMBL/GenBank/DDBJ whole genome shotgun (WGS) entry which is preliminary data.</text>
</comment>
<evidence type="ECO:0008006" key="3">
    <source>
        <dbReference type="Google" id="ProtNLM"/>
    </source>
</evidence>
<reference evidence="1 2" key="1">
    <citation type="journal article" date="2016" name="BMC Genomics">
        <title>Combined genomic and structural analyses of a cultured magnetotactic bacterium reveals its niche adaptation to a dynamic environment.</title>
        <authorList>
            <person name="Araujo A.C."/>
            <person name="Morillo V."/>
            <person name="Cypriano J."/>
            <person name="Teixeira L.C."/>
            <person name="Leao P."/>
            <person name="Lyra S."/>
            <person name="Almeida L.G."/>
            <person name="Bazylinski D.A."/>
            <person name="Vasconcellos A.T."/>
            <person name="Abreu F."/>
            <person name="Lins U."/>
        </authorList>
    </citation>
    <scope>NUCLEOTIDE SEQUENCE [LARGE SCALE GENOMIC DNA]</scope>
    <source>
        <strain evidence="1 2">IT-1</strain>
    </source>
</reference>
<dbReference type="STRING" id="1434232.MAIT1_04243"/>
<dbReference type="AlphaFoldDB" id="A0A1Y2K521"/>